<dbReference type="Proteomes" id="UP001372834">
    <property type="component" value="Unassembled WGS sequence"/>
</dbReference>
<feature type="compositionally biased region" description="Basic residues" evidence="1">
    <location>
        <begin position="26"/>
        <end position="42"/>
    </location>
</feature>
<evidence type="ECO:0000313" key="3">
    <source>
        <dbReference type="Proteomes" id="UP001372834"/>
    </source>
</evidence>
<evidence type="ECO:0000313" key="2">
    <source>
        <dbReference type="EMBL" id="KAK6634661.1"/>
    </source>
</evidence>
<accession>A0AAN8P2Y8</accession>
<comment type="caution">
    <text evidence="2">The sequence shown here is derived from an EMBL/GenBank/DDBJ whole genome shotgun (WGS) entry which is preliminary data.</text>
</comment>
<organism evidence="2 3">
    <name type="scientific">Polyplax serrata</name>
    <name type="common">Common mouse louse</name>
    <dbReference type="NCBI Taxonomy" id="468196"/>
    <lineage>
        <taxon>Eukaryota</taxon>
        <taxon>Metazoa</taxon>
        <taxon>Ecdysozoa</taxon>
        <taxon>Arthropoda</taxon>
        <taxon>Hexapoda</taxon>
        <taxon>Insecta</taxon>
        <taxon>Pterygota</taxon>
        <taxon>Neoptera</taxon>
        <taxon>Paraneoptera</taxon>
        <taxon>Psocodea</taxon>
        <taxon>Troctomorpha</taxon>
        <taxon>Phthiraptera</taxon>
        <taxon>Anoplura</taxon>
        <taxon>Polyplacidae</taxon>
        <taxon>Polyplax</taxon>
    </lineage>
</organism>
<gene>
    <name evidence="2" type="ORF">RUM43_012062</name>
</gene>
<feature type="region of interest" description="Disordered" evidence="1">
    <location>
        <begin position="26"/>
        <end position="64"/>
    </location>
</feature>
<proteinExistence type="predicted"/>
<dbReference type="AlphaFoldDB" id="A0AAN8P2Y8"/>
<dbReference type="EMBL" id="JAWJWE010000005">
    <property type="protein sequence ID" value="KAK6634661.1"/>
    <property type="molecule type" value="Genomic_DNA"/>
</dbReference>
<sequence>MTPSSRAPCRPGNGCSRAVGRWYSTVRKKGERRTKERRRKDYKQKTDGNFLVAGGEGKREAKERRKAEGKALRKALDTYGNKAEEWGRETVTTGWPPFLFILFAYLGV</sequence>
<reference evidence="2 3" key="1">
    <citation type="submission" date="2023-10" db="EMBL/GenBank/DDBJ databases">
        <title>Genomes of two closely related lineages of the louse Polyplax serrata with different host specificities.</title>
        <authorList>
            <person name="Martinu J."/>
            <person name="Tarabai H."/>
            <person name="Stefka J."/>
            <person name="Hypsa V."/>
        </authorList>
    </citation>
    <scope>NUCLEOTIDE SEQUENCE [LARGE SCALE GENOMIC DNA]</scope>
    <source>
        <strain evidence="2">HR10_N</strain>
    </source>
</reference>
<name>A0AAN8P2Y8_POLSC</name>
<evidence type="ECO:0000256" key="1">
    <source>
        <dbReference type="SAM" id="MobiDB-lite"/>
    </source>
</evidence>
<protein>
    <submittedName>
        <fullName evidence="2">Uncharacterized protein</fullName>
    </submittedName>
</protein>